<name>A0A0F9BVP3_9ZZZZ</name>
<protein>
    <submittedName>
        <fullName evidence="2">Uncharacterized protein</fullName>
    </submittedName>
</protein>
<dbReference type="AlphaFoldDB" id="A0A0F9BVP3"/>
<gene>
    <name evidence="2" type="ORF">LCGC14_2400140</name>
</gene>
<proteinExistence type="predicted"/>
<organism evidence="2">
    <name type="scientific">marine sediment metagenome</name>
    <dbReference type="NCBI Taxonomy" id="412755"/>
    <lineage>
        <taxon>unclassified sequences</taxon>
        <taxon>metagenomes</taxon>
        <taxon>ecological metagenomes</taxon>
    </lineage>
</organism>
<dbReference type="EMBL" id="LAZR01036020">
    <property type="protein sequence ID" value="KKL25954.1"/>
    <property type="molecule type" value="Genomic_DNA"/>
</dbReference>
<evidence type="ECO:0000256" key="1">
    <source>
        <dbReference type="SAM" id="Coils"/>
    </source>
</evidence>
<feature type="coiled-coil region" evidence="1">
    <location>
        <begin position="4"/>
        <end position="31"/>
    </location>
</feature>
<keyword evidence="1" id="KW-0175">Coiled coil</keyword>
<sequence length="59" mass="6582">MKGMTQVLSDLDSARRRIARLRDMNRLSEKAATPILEKILSLRAEVRGLERSEVGSAAN</sequence>
<evidence type="ECO:0000313" key="2">
    <source>
        <dbReference type="EMBL" id="KKL25954.1"/>
    </source>
</evidence>
<reference evidence="2" key="1">
    <citation type="journal article" date="2015" name="Nature">
        <title>Complex archaea that bridge the gap between prokaryotes and eukaryotes.</title>
        <authorList>
            <person name="Spang A."/>
            <person name="Saw J.H."/>
            <person name="Jorgensen S.L."/>
            <person name="Zaremba-Niedzwiedzka K."/>
            <person name="Martijn J."/>
            <person name="Lind A.E."/>
            <person name="van Eijk R."/>
            <person name="Schleper C."/>
            <person name="Guy L."/>
            <person name="Ettema T.J."/>
        </authorList>
    </citation>
    <scope>NUCLEOTIDE SEQUENCE</scope>
</reference>
<comment type="caution">
    <text evidence="2">The sequence shown here is derived from an EMBL/GenBank/DDBJ whole genome shotgun (WGS) entry which is preliminary data.</text>
</comment>
<accession>A0A0F9BVP3</accession>